<dbReference type="AlphaFoldDB" id="A0A150XSX4"/>
<dbReference type="EMBL" id="LQZQ01000002">
    <property type="protein sequence ID" value="KYG81702.1"/>
    <property type="molecule type" value="Genomic_DNA"/>
</dbReference>
<comment type="caution">
    <text evidence="6">The sequence shown here is derived from an EMBL/GenBank/DDBJ whole genome shotgun (WGS) entry which is preliminary data.</text>
</comment>
<dbReference type="PANTHER" id="PTHR43280:SF2">
    <property type="entry name" value="HTH-TYPE TRANSCRIPTIONAL REGULATOR EXSA"/>
    <property type="match status" value="1"/>
</dbReference>
<accession>A0A150XSX4</accession>
<dbReference type="InterPro" id="IPR011990">
    <property type="entry name" value="TPR-like_helical_dom_sf"/>
</dbReference>
<dbReference type="Gene3D" id="1.25.40.10">
    <property type="entry name" value="Tetratricopeptide repeat domain"/>
    <property type="match status" value="2"/>
</dbReference>
<dbReference type="PROSITE" id="PS50005">
    <property type="entry name" value="TPR"/>
    <property type="match status" value="1"/>
</dbReference>
<reference evidence="6" key="1">
    <citation type="submission" date="2016-01" db="EMBL/GenBank/DDBJ databases">
        <title>Genome sequencing of Roseivirga ehrenbergii KMM 6017.</title>
        <authorList>
            <person name="Selvaratnam C."/>
            <person name="Thevarajoo S."/>
            <person name="Goh K.M."/>
            <person name="Ee R."/>
            <person name="Chan K.-G."/>
            <person name="Chong C.S."/>
        </authorList>
    </citation>
    <scope>NUCLEOTIDE SEQUENCE [LARGE SCALE GENOMIC DNA]</scope>
    <source>
        <strain evidence="6">KMM 6017</strain>
    </source>
</reference>
<proteinExistence type="predicted"/>
<protein>
    <recommendedName>
        <fullName evidence="5">HTH araC/xylS-type domain-containing protein</fullName>
    </recommendedName>
</protein>
<dbReference type="PROSITE" id="PS01124">
    <property type="entry name" value="HTH_ARAC_FAMILY_2"/>
    <property type="match status" value="1"/>
</dbReference>
<keyword evidence="4" id="KW-0802">TPR repeat</keyword>
<dbReference type="Gene3D" id="3.40.50.10070">
    <property type="entry name" value="TolB, N-terminal domain"/>
    <property type="match status" value="1"/>
</dbReference>
<dbReference type="GO" id="GO:0003700">
    <property type="term" value="F:DNA-binding transcription factor activity"/>
    <property type="evidence" value="ECO:0007669"/>
    <property type="project" value="InterPro"/>
</dbReference>
<keyword evidence="1" id="KW-0805">Transcription regulation</keyword>
<dbReference type="GO" id="GO:0043565">
    <property type="term" value="F:sequence-specific DNA binding"/>
    <property type="evidence" value="ECO:0007669"/>
    <property type="project" value="InterPro"/>
</dbReference>
<dbReference type="PANTHER" id="PTHR43280">
    <property type="entry name" value="ARAC-FAMILY TRANSCRIPTIONAL REGULATOR"/>
    <property type="match status" value="1"/>
</dbReference>
<dbReference type="SUPFAM" id="SSF81901">
    <property type="entry name" value="HCP-like"/>
    <property type="match status" value="1"/>
</dbReference>
<organism evidence="6 7">
    <name type="scientific">Roseivirga ehrenbergii (strain DSM 102268 / JCM 13514 / KCTC 12282 / NCIMB 14502 / KMM 6017)</name>
    <dbReference type="NCBI Taxonomy" id="279360"/>
    <lineage>
        <taxon>Bacteria</taxon>
        <taxon>Pseudomonadati</taxon>
        <taxon>Bacteroidota</taxon>
        <taxon>Cytophagia</taxon>
        <taxon>Cytophagales</taxon>
        <taxon>Roseivirgaceae</taxon>
        <taxon>Roseivirga</taxon>
    </lineage>
</organism>
<dbReference type="SMART" id="SM00342">
    <property type="entry name" value="HTH_ARAC"/>
    <property type="match status" value="1"/>
</dbReference>
<dbReference type="Proteomes" id="UP000075583">
    <property type="component" value="Unassembled WGS sequence"/>
</dbReference>
<dbReference type="InterPro" id="IPR009057">
    <property type="entry name" value="Homeodomain-like_sf"/>
</dbReference>
<evidence type="ECO:0000256" key="4">
    <source>
        <dbReference type="PROSITE-ProRule" id="PRU00339"/>
    </source>
</evidence>
<dbReference type="SMART" id="SM00028">
    <property type="entry name" value="TPR"/>
    <property type="match status" value="3"/>
</dbReference>
<keyword evidence="7" id="KW-1185">Reference proteome</keyword>
<gene>
    <name evidence="6" type="ORF">MB14_14065</name>
</gene>
<feature type="domain" description="HTH araC/xylS-type" evidence="5">
    <location>
        <begin position="483"/>
        <end position="591"/>
    </location>
</feature>
<dbReference type="Pfam" id="PF12833">
    <property type="entry name" value="HTH_18"/>
    <property type="match status" value="1"/>
</dbReference>
<evidence type="ECO:0000256" key="1">
    <source>
        <dbReference type="ARBA" id="ARBA00023015"/>
    </source>
</evidence>
<keyword evidence="3" id="KW-0804">Transcription</keyword>
<evidence type="ECO:0000256" key="3">
    <source>
        <dbReference type="ARBA" id="ARBA00023163"/>
    </source>
</evidence>
<dbReference type="SUPFAM" id="SSF46689">
    <property type="entry name" value="Homeodomain-like"/>
    <property type="match status" value="1"/>
</dbReference>
<evidence type="ECO:0000259" key="5">
    <source>
        <dbReference type="PROSITE" id="PS01124"/>
    </source>
</evidence>
<dbReference type="InterPro" id="IPR018060">
    <property type="entry name" value="HTH_AraC"/>
</dbReference>
<keyword evidence="2" id="KW-0238">DNA-binding</keyword>
<feature type="repeat" description="TPR" evidence="4">
    <location>
        <begin position="297"/>
        <end position="330"/>
    </location>
</feature>
<dbReference type="STRING" id="279360.MB14_14065"/>
<name>A0A150XSX4_ROSEK</name>
<evidence type="ECO:0000313" key="7">
    <source>
        <dbReference type="Proteomes" id="UP000075583"/>
    </source>
</evidence>
<evidence type="ECO:0000256" key="2">
    <source>
        <dbReference type="ARBA" id="ARBA00023125"/>
    </source>
</evidence>
<sequence>MINQKSIAVLPFDNLSSDPENEYFSDGMTEEIINALSKVEGLQVTARTSSFLFKNKKEDVRHIGNKLGVSTVLEGSIRKSGDRVRITSQLIRTDNGFHIWSENFDRNLTDIFDLQDEISLLIAEKIRETFGHLEINEHLVSPSTQNIKAYEVFLKGTYHFKRKDFDDIQLALKLFEEAVTLDPNYAEAYAYMGETYIHLSGFNLLTPEEGFKNARKSAEKAIEINKEEARAYKVIANVDLFYDWKWDESIAAYNMAIKYGMASDNDFISYYYIFIQKDYELAISIAKETVSKDPLHAITHWQLGLCYYFAQQFQPALEAFKASIRLDENFAESMRWAGLVYACLGDFENAFDYVNMALNKMQGQGLANIDRLSIRILSGEKENVIEDIENLNTPDPCDKAQLYSLLKMPEKAVPLLKKGFETRSTMLVTLKHYWIWDNIREDLGFKEVVKAMNFGDQKTHKPHQQTSQLVPVNNYGLTEGDIEQIMTALNEAMNHEEYVTDHELSLRKLAELINLHPNKLSWVLNDQMGKNFNEFINEHRLTLFQHKAKDPANSHFSILGLAYESGFSSKSVFNDFFKKKMGTTPKVWMKQ</sequence>
<dbReference type="RefSeq" id="WP_062588926.1">
    <property type="nucleotide sequence ID" value="NZ_LQZQ01000002.1"/>
</dbReference>
<dbReference type="Gene3D" id="1.10.10.60">
    <property type="entry name" value="Homeodomain-like"/>
    <property type="match status" value="2"/>
</dbReference>
<evidence type="ECO:0000313" key="6">
    <source>
        <dbReference type="EMBL" id="KYG81702.1"/>
    </source>
</evidence>
<dbReference type="InterPro" id="IPR019734">
    <property type="entry name" value="TPR_rpt"/>
</dbReference>